<keyword evidence="2" id="KW-1185">Reference proteome</keyword>
<accession>A0A370TBA1</accession>
<dbReference type="OrthoDB" id="5331891at2759"/>
<name>A0A370TBA1_9HELO</name>
<evidence type="ECO:0000313" key="2">
    <source>
        <dbReference type="Proteomes" id="UP000254866"/>
    </source>
</evidence>
<proteinExistence type="predicted"/>
<gene>
    <name evidence="1" type="ORF">BP5553_09532</name>
</gene>
<organism evidence="1 2">
    <name type="scientific">Venustampulla echinocandica</name>
    <dbReference type="NCBI Taxonomy" id="2656787"/>
    <lineage>
        <taxon>Eukaryota</taxon>
        <taxon>Fungi</taxon>
        <taxon>Dikarya</taxon>
        <taxon>Ascomycota</taxon>
        <taxon>Pezizomycotina</taxon>
        <taxon>Leotiomycetes</taxon>
        <taxon>Helotiales</taxon>
        <taxon>Pleuroascaceae</taxon>
        <taxon>Venustampulla</taxon>
    </lineage>
</organism>
<dbReference type="STRING" id="2656787.A0A370TBA1"/>
<reference evidence="1 2" key="1">
    <citation type="journal article" date="2018" name="IMA Fungus">
        <title>IMA Genome-F 9: Draft genome sequence of Annulohypoxylon stygium, Aspergillus mulundensis, Berkeleyomyces basicola (syn. Thielaviopsis basicola), Ceratocystis smalleyi, two Cercospora beticola strains, Coleophoma cylindrospora, Fusarium fracticaudum, Phialophora cf. hyalina, and Morchella septimelata.</title>
        <authorList>
            <person name="Wingfield B.D."/>
            <person name="Bills G.F."/>
            <person name="Dong Y."/>
            <person name="Huang W."/>
            <person name="Nel W.J."/>
            <person name="Swalarsk-Parry B.S."/>
            <person name="Vaghefi N."/>
            <person name="Wilken P.M."/>
            <person name="An Z."/>
            <person name="de Beer Z.W."/>
            <person name="De Vos L."/>
            <person name="Chen L."/>
            <person name="Duong T.A."/>
            <person name="Gao Y."/>
            <person name="Hammerbacher A."/>
            <person name="Kikkert J.R."/>
            <person name="Li Y."/>
            <person name="Li H."/>
            <person name="Li K."/>
            <person name="Li Q."/>
            <person name="Liu X."/>
            <person name="Ma X."/>
            <person name="Naidoo K."/>
            <person name="Pethybridge S.J."/>
            <person name="Sun J."/>
            <person name="Steenkamp E.T."/>
            <person name="van der Nest M.A."/>
            <person name="van Wyk S."/>
            <person name="Wingfield M.J."/>
            <person name="Xiong C."/>
            <person name="Yue Q."/>
            <person name="Zhang X."/>
        </authorList>
    </citation>
    <scope>NUCLEOTIDE SEQUENCE [LARGE SCALE GENOMIC DNA]</scope>
    <source>
        <strain evidence="1 2">BP 5553</strain>
    </source>
</reference>
<dbReference type="GeneID" id="43602381"/>
<evidence type="ECO:0000313" key="1">
    <source>
        <dbReference type="EMBL" id="RDL31323.1"/>
    </source>
</evidence>
<dbReference type="EMBL" id="NPIC01000012">
    <property type="protein sequence ID" value="RDL31323.1"/>
    <property type="molecule type" value="Genomic_DNA"/>
</dbReference>
<dbReference type="RefSeq" id="XP_031865454.1">
    <property type="nucleotide sequence ID" value="XM_032018155.1"/>
</dbReference>
<dbReference type="PANTHER" id="PTHR35186">
    <property type="entry name" value="ANK_REP_REGION DOMAIN-CONTAINING PROTEIN"/>
    <property type="match status" value="1"/>
</dbReference>
<dbReference type="PANTHER" id="PTHR35186:SF4">
    <property type="entry name" value="PRION-INHIBITION AND PROPAGATION HELO DOMAIN-CONTAINING PROTEIN"/>
    <property type="match status" value="1"/>
</dbReference>
<dbReference type="Proteomes" id="UP000254866">
    <property type="component" value="Unassembled WGS sequence"/>
</dbReference>
<comment type="caution">
    <text evidence="1">The sequence shown here is derived from an EMBL/GenBank/DDBJ whole genome shotgun (WGS) entry which is preliminary data.</text>
</comment>
<dbReference type="AlphaFoldDB" id="A0A370TBA1"/>
<protein>
    <submittedName>
        <fullName evidence="1">Uncharacterized protein</fullName>
    </submittedName>
</protein>
<sequence length="257" mass="28997">MLREGKHFSWNDQDLNERFSRQLGDSGVACKNLISLMRGKLGEIEEKTESFGLVLQQSFPLSSIGDKAWRSRIGKRLKFSFSESRLEKTLEDLRNLNQDFRTLAAQTNKLDDVEHLPIPSSVSPPRTDEAVKDCRLVRTASAQLHQASERACKIHEKHTAHFRLESQHVTIEQPGLPIVRFNMAFAHCSSGAPTTLEPVWIEADSTFNEALSASPQKTRTKSQQRAQDRLVELSGALKRENSTSCPSPVKRFKARTV</sequence>